<evidence type="ECO:0000313" key="1">
    <source>
        <dbReference type="EMBL" id="KZO90291.1"/>
    </source>
</evidence>
<accession>A0A167G8F6</accession>
<dbReference type="EMBL" id="KV417346">
    <property type="protein sequence ID" value="KZO90291.1"/>
    <property type="molecule type" value="Genomic_DNA"/>
</dbReference>
<keyword evidence="2" id="KW-1185">Reference proteome</keyword>
<protein>
    <submittedName>
        <fullName evidence="1">Uncharacterized protein</fullName>
    </submittedName>
</protein>
<reference evidence="1 2" key="1">
    <citation type="journal article" date="2016" name="Mol. Biol. Evol.">
        <title>Comparative Genomics of Early-Diverging Mushroom-Forming Fungi Provides Insights into the Origins of Lignocellulose Decay Capabilities.</title>
        <authorList>
            <person name="Nagy L.G."/>
            <person name="Riley R."/>
            <person name="Tritt A."/>
            <person name="Adam C."/>
            <person name="Daum C."/>
            <person name="Floudas D."/>
            <person name="Sun H."/>
            <person name="Yadav J.S."/>
            <person name="Pangilinan J."/>
            <person name="Larsson K.H."/>
            <person name="Matsuura K."/>
            <person name="Barry K."/>
            <person name="Labutti K."/>
            <person name="Kuo R."/>
            <person name="Ohm R.A."/>
            <person name="Bhattacharya S.S."/>
            <person name="Shirouzu T."/>
            <person name="Yoshinaga Y."/>
            <person name="Martin F.M."/>
            <person name="Grigoriev I.V."/>
            <person name="Hibbett D.S."/>
        </authorList>
    </citation>
    <scope>NUCLEOTIDE SEQUENCE [LARGE SCALE GENOMIC DNA]</scope>
    <source>
        <strain evidence="1 2">TUFC12733</strain>
    </source>
</reference>
<organism evidence="1 2">
    <name type="scientific">Calocera viscosa (strain TUFC12733)</name>
    <dbReference type="NCBI Taxonomy" id="1330018"/>
    <lineage>
        <taxon>Eukaryota</taxon>
        <taxon>Fungi</taxon>
        <taxon>Dikarya</taxon>
        <taxon>Basidiomycota</taxon>
        <taxon>Agaricomycotina</taxon>
        <taxon>Dacrymycetes</taxon>
        <taxon>Dacrymycetales</taxon>
        <taxon>Dacrymycetaceae</taxon>
        <taxon>Calocera</taxon>
    </lineage>
</organism>
<gene>
    <name evidence="1" type="ORF">CALVIDRAFT_409972</name>
</gene>
<dbReference type="AlphaFoldDB" id="A0A167G8F6"/>
<name>A0A167G8F6_CALVF</name>
<dbReference type="Proteomes" id="UP000076738">
    <property type="component" value="Unassembled WGS sequence"/>
</dbReference>
<evidence type="ECO:0000313" key="2">
    <source>
        <dbReference type="Proteomes" id="UP000076738"/>
    </source>
</evidence>
<proteinExistence type="predicted"/>
<sequence>MRAGTLETLHSRWDCASAGLLWVSASLLRSWGRHNGWWAACATMSSLIHPLTVRLHDWLTQWSPHGVDKLSGLRRACLYQNSSSSIMLSKSSLPLIAVAFFNILVPRGCTGAM</sequence>